<keyword evidence="2" id="KW-1185">Reference proteome</keyword>
<proteinExistence type="predicted"/>
<evidence type="ECO:0000313" key="2">
    <source>
        <dbReference type="Proteomes" id="UP001500791"/>
    </source>
</evidence>
<reference evidence="1 2" key="1">
    <citation type="journal article" date="2019" name="Int. J. Syst. Evol. Microbiol.">
        <title>The Global Catalogue of Microorganisms (GCM) 10K type strain sequencing project: providing services to taxonomists for standard genome sequencing and annotation.</title>
        <authorList>
            <consortium name="The Broad Institute Genomics Platform"/>
            <consortium name="The Broad Institute Genome Sequencing Center for Infectious Disease"/>
            <person name="Wu L."/>
            <person name="Ma J."/>
        </authorList>
    </citation>
    <scope>NUCLEOTIDE SEQUENCE [LARGE SCALE GENOMIC DNA]</scope>
    <source>
        <strain evidence="1 2">JCM 13476</strain>
    </source>
</reference>
<dbReference type="EMBL" id="BAAAEJ010000006">
    <property type="protein sequence ID" value="GAA0388696.1"/>
    <property type="molecule type" value="Genomic_DNA"/>
</dbReference>
<name>A0ABN0YA82_9CAUL</name>
<gene>
    <name evidence="1" type="ORF">GCM10009093_14250</name>
</gene>
<sequence>MAILHNYTARTKGEGRAEDGTDVLRIGQLVQHDQNPFSRFGQILERDAFERLTFEDEALMDGAWGENSIQFMGINDFDSVPVGQILRLNFLCTVGCDDESTRSTACRIGQSG</sequence>
<protein>
    <submittedName>
        <fullName evidence="1">Uncharacterized protein</fullName>
    </submittedName>
</protein>
<comment type="caution">
    <text evidence="1">The sequence shown here is derived from an EMBL/GenBank/DDBJ whole genome shotgun (WGS) entry which is preliminary data.</text>
</comment>
<organism evidence="1 2">
    <name type="scientific">Brevundimonas terrae</name>
    <dbReference type="NCBI Taxonomy" id="363631"/>
    <lineage>
        <taxon>Bacteria</taxon>
        <taxon>Pseudomonadati</taxon>
        <taxon>Pseudomonadota</taxon>
        <taxon>Alphaproteobacteria</taxon>
        <taxon>Caulobacterales</taxon>
        <taxon>Caulobacteraceae</taxon>
        <taxon>Brevundimonas</taxon>
    </lineage>
</organism>
<evidence type="ECO:0000313" key="1">
    <source>
        <dbReference type="EMBL" id="GAA0388696.1"/>
    </source>
</evidence>
<accession>A0ABN0YA82</accession>
<dbReference type="Proteomes" id="UP001500791">
    <property type="component" value="Unassembled WGS sequence"/>
</dbReference>